<dbReference type="Pfam" id="PF11104">
    <property type="entry name" value="PilM_2"/>
    <property type="match status" value="1"/>
</dbReference>
<accession>U2EFU7</accession>
<dbReference type="RefSeq" id="WP_008826096.1">
    <property type="nucleotide sequence ID" value="NZ_AFNU02000001.1"/>
</dbReference>
<dbReference type="OrthoDB" id="2690797at2"/>
<keyword evidence="2" id="KW-1185">Reference proteome</keyword>
<dbReference type="InterPro" id="IPR005883">
    <property type="entry name" value="PilM"/>
</dbReference>
<evidence type="ECO:0000313" key="2">
    <source>
        <dbReference type="Proteomes" id="UP000005707"/>
    </source>
</evidence>
<evidence type="ECO:0000313" key="1">
    <source>
        <dbReference type="EMBL" id="ERJ13798.1"/>
    </source>
</evidence>
<reference evidence="1 2" key="2">
    <citation type="journal article" date="2013" name="PLoS ONE">
        <title>INDIGO - INtegrated Data Warehouse of MIcrobial GenOmes with Examples from the Red Sea Extremophiles.</title>
        <authorList>
            <person name="Alam I."/>
            <person name="Antunes A."/>
            <person name="Kamau A.A."/>
            <person name="Ba Alawi W."/>
            <person name="Kalkatawi M."/>
            <person name="Stingl U."/>
            <person name="Bajic V.B."/>
        </authorList>
    </citation>
    <scope>NUCLEOTIDE SEQUENCE [LARGE SCALE GENOMIC DNA]</scope>
    <source>
        <strain evidence="1 2">SSD-17B</strain>
    </source>
</reference>
<gene>
    <name evidence="1" type="ORF">HLPCO_000464</name>
</gene>
<organism evidence="1 2">
    <name type="scientific">Haloplasma contractile SSD-17B</name>
    <dbReference type="NCBI Taxonomy" id="1033810"/>
    <lineage>
        <taxon>Bacteria</taxon>
        <taxon>Bacillati</taxon>
        <taxon>Mycoplasmatota</taxon>
        <taxon>Mollicutes</taxon>
        <taxon>Haloplasmatales</taxon>
        <taxon>Haloplasmataceae</taxon>
        <taxon>Haloplasma</taxon>
    </lineage>
</organism>
<dbReference type="InParanoid" id="U2EFU7"/>
<protein>
    <recommendedName>
        <fullName evidence="3">Type IV pilus assembly protein PilM</fullName>
    </recommendedName>
</protein>
<name>U2EFU7_9MOLU</name>
<evidence type="ECO:0008006" key="3">
    <source>
        <dbReference type="Google" id="ProtNLM"/>
    </source>
</evidence>
<dbReference type="Gene3D" id="3.30.1490.300">
    <property type="match status" value="1"/>
</dbReference>
<proteinExistence type="predicted"/>
<dbReference type="Proteomes" id="UP000005707">
    <property type="component" value="Unassembled WGS sequence"/>
</dbReference>
<reference evidence="1 2" key="1">
    <citation type="journal article" date="2011" name="J. Bacteriol.">
        <title>Genome sequence of Haloplasma contractile, an unusual contractile bacterium from a deep-sea anoxic brine lake.</title>
        <authorList>
            <person name="Antunes A."/>
            <person name="Alam I."/>
            <person name="El Dorry H."/>
            <person name="Siam R."/>
            <person name="Robertson A."/>
            <person name="Bajic V.B."/>
            <person name="Stingl U."/>
        </authorList>
    </citation>
    <scope>NUCLEOTIDE SEQUENCE [LARGE SCALE GENOMIC DNA]</scope>
    <source>
        <strain evidence="1 2">SSD-17B</strain>
    </source>
</reference>
<dbReference type="EMBL" id="AFNU02000001">
    <property type="protein sequence ID" value="ERJ13798.1"/>
    <property type="molecule type" value="Genomic_DNA"/>
</dbReference>
<dbReference type="AlphaFoldDB" id="U2EFU7"/>
<dbReference type="eggNOG" id="COG4972">
    <property type="taxonomic scope" value="Bacteria"/>
</dbReference>
<dbReference type="STRING" id="1033810.HLPCO_000464"/>
<comment type="caution">
    <text evidence="1">The sequence shown here is derived from an EMBL/GenBank/DDBJ whole genome shotgun (WGS) entry which is preliminary data.</text>
</comment>
<dbReference type="Gene3D" id="3.30.420.40">
    <property type="match status" value="2"/>
</dbReference>
<sequence>MIFFKNVINMMFTDHYIRFALVEERTKTVKQVGEVKLKKGIISSGKIMDAELLQKIVRTIFKKYNLNAQLVNLMVPDATLVIKKIEVPSYLSNNDLKSHIKLELEEAQQILPYNDPIIDVFEYQDSPKENMKEVILFATSKQIISSYLKVIQRFKKTVTKSFVSPLLTRKLFLYSKNQSQDGQQYTMYTQIRENSHIITIFDHHLPIISLKDTFELDDYDEDAYVEQILDVIERVNHFFKYQYSKKKENIEKIVLYTEFDFKKNLVELIRDKIDVDIEFIRINDFKTKLPRAMLRKYYLPIAMSL</sequence>